<evidence type="ECO:0000313" key="4">
    <source>
        <dbReference type="Proteomes" id="UP000030647"/>
    </source>
</evidence>
<dbReference type="InterPro" id="IPR024047">
    <property type="entry name" value="MM3350-like_sf"/>
</dbReference>
<dbReference type="eggNOG" id="ENOG5032CJ0">
    <property type="taxonomic scope" value="Bacteria"/>
</dbReference>
<dbReference type="InterPro" id="IPR012912">
    <property type="entry name" value="Plasmid_pRiA4b_Orf3-like"/>
</dbReference>
<reference evidence="4" key="1">
    <citation type="journal article" date="2013" name="Genome Announc.">
        <title>Whole-Genome Sequencing of Lactobacillus shenzhenensis Strain LY-73T.</title>
        <authorList>
            <person name="Lin Z."/>
            <person name="Liu Z."/>
            <person name="Yang R."/>
            <person name="Zou Y."/>
            <person name="Wan D."/>
            <person name="Chen J."/>
            <person name="Guo M."/>
            <person name="Zhao J."/>
            <person name="Fang C."/>
            <person name="Yang R."/>
            <person name="Liu F."/>
        </authorList>
    </citation>
    <scope>NUCLEOTIDE SEQUENCE [LARGE SCALE GENOMIC DNA]</scope>
    <source>
        <strain evidence="4">LY-73</strain>
    </source>
</reference>
<organism evidence="3 4">
    <name type="scientific">Schleiferilactobacillus shenzhenensis LY-73</name>
    <dbReference type="NCBI Taxonomy" id="1231336"/>
    <lineage>
        <taxon>Bacteria</taxon>
        <taxon>Bacillati</taxon>
        <taxon>Bacillota</taxon>
        <taxon>Bacilli</taxon>
        <taxon>Lactobacillales</taxon>
        <taxon>Lactobacillaceae</taxon>
        <taxon>Schleiferilactobacillus</taxon>
    </lineage>
</organism>
<dbReference type="AlphaFoldDB" id="U4TU50"/>
<evidence type="ECO:0000256" key="1">
    <source>
        <dbReference type="SAM" id="MobiDB-lite"/>
    </source>
</evidence>
<dbReference type="Proteomes" id="UP000030647">
    <property type="component" value="Unassembled WGS sequence"/>
</dbReference>
<protein>
    <recommendedName>
        <fullName evidence="2">Plasmid pRiA4b Orf3-like domain-containing protein</fullName>
    </recommendedName>
</protein>
<accession>U4TU50</accession>
<dbReference type="Pfam" id="PF07929">
    <property type="entry name" value="PRiA4_ORF3"/>
    <property type="match status" value="1"/>
</dbReference>
<dbReference type="Gene3D" id="3.10.290.30">
    <property type="entry name" value="MM3350-like"/>
    <property type="match status" value="1"/>
</dbReference>
<dbReference type="HOGENOM" id="CLU_606621_0_0_9"/>
<name>U4TU50_9LACO</name>
<dbReference type="EMBL" id="KI271590">
    <property type="protein sequence ID" value="ERL64967.1"/>
    <property type="molecule type" value="Genomic_DNA"/>
</dbReference>
<evidence type="ECO:0000313" key="3">
    <source>
        <dbReference type="EMBL" id="ERL64967.1"/>
    </source>
</evidence>
<feature type="domain" description="Plasmid pRiA4b Orf3-like" evidence="2">
    <location>
        <begin position="17"/>
        <end position="57"/>
    </location>
</feature>
<dbReference type="SUPFAM" id="SSF159941">
    <property type="entry name" value="MM3350-like"/>
    <property type="match status" value="1"/>
</dbReference>
<proteinExistence type="predicted"/>
<feature type="compositionally biased region" description="Acidic residues" evidence="1">
    <location>
        <begin position="509"/>
        <end position="528"/>
    </location>
</feature>
<feature type="region of interest" description="Disordered" evidence="1">
    <location>
        <begin position="507"/>
        <end position="528"/>
    </location>
</feature>
<keyword evidence="4" id="KW-1185">Reference proteome</keyword>
<gene>
    <name evidence="3" type="ORF">L248_3129</name>
</gene>
<evidence type="ECO:0000259" key="2">
    <source>
        <dbReference type="Pfam" id="PF07929"/>
    </source>
</evidence>
<sequence length="528" mass="58479">MAMSADKAGKTEKKEQYLQLKITLEANRPPVWRRVVIPADSTLADLRRVLRIVFDLAASDEQLTTTAQFAQQTAADGDEATLQPIIHQAADWDQPAAGFLHAQALYFTFPSQTKRLLRVLLESVLGPAEAGPERAPYVAYGRQAMTRANGGQGRAYHKKVINAALAEAFPDPRQRRRPLPVIYADPDQIQRDREQPNTPEGQMQALSDLMSGKQLTTAQSEALAAFFNDRNGVPTPHVEKPKLAPGEKVTQEDIDDALARLGSGDIDGRSSAVNMIIQGFADGEFTRPQRQRTATRLMAKNRLFQKLGEPEGDLLDRTARGDTATIYAGMLVGDMMDPFLTGKQRTTLFHWASEYLQKEIDLGIIFPGNLTATSCGLRFLYSVVMHPDFPAGDLLKTLIDSFELLLSHMQLPFQGDEAESMALIVHDLVIAKMIQPADFLTLLHSVTGMVERYLEPTDPRSFYRRKGWVAAVEVLFISLDGADDAYGEGLDLVFDIVDRYYQSMGIDIVGDDDDEDDADDDGSDDDAE</sequence>